<reference evidence="1 2" key="1">
    <citation type="submission" date="2018-02" db="EMBL/GenBank/DDBJ databases">
        <title>Comparative genomes isolates from brazilian mangrove.</title>
        <authorList>
            <person name="Araujo J.E."/>
            <person name="Taketani R.G."/>
            <person name="Silva M.C.P."/>
            <person name="Loureco M.V."/>
            <person name="Andreote F.D."/>
        </authorList>
    </citation>
    <scope>NUCLEOTIDE SEQUENCE [LARGE SCALE GENOMIC DNA]</scope>
    <source>
        <strain evidence="1 2">NAP PRIS-MGV</strain>
    </source>
</reference>
<organism evidence="1 2">
    <name type="scientific">Blastopirellula marina</name>
    <dbReference type="NCBI Taxonomy" id="124"/>
    <lineage>
        <taxon>Bacteria</taxon>
        <taxon>Pseudomonadati</taxon>
        <taxon>Planctomycetota</taxon>
        <taxon>Planctomycetia</taxon>
        <taxon>Pirellulales</taxon>
        <taxon>Pirellulaceae</taxon>
        <taxon>Blastopirellula</taxon>
    </lineage>
</organism>
<dbReference type="EMBL" id="PUIB01000001">
    <property type="protein sequence ID" value="PQO43430.1"/>
    <property type="molecule type" value="Genomic_DNA"/>
</dbReference>
<comment type="caution">
    <text evidence="1">The sequence shown here is derived from an EMBL/GenBank/DDBJ whole genome shotgun (WGS) entry which is preliminary data.</text>
</comment>
<dbReference type="Pfam" id="PF14081">
    <property type="entry name" value="DUF4262"/>
    <property type="match status" value="1"/>
</dbReference>
<gene>
    <name evidence="1" type="ORF">C5Y98_00515</name>
</gene>
<proteinExistence type="predicted"/>
<evidence type="ECO:0000313" key="2">
    <source>
        <dbReference type="Proteomes" id="UP000239388"/>
    </source>
</evidence>
<dbReference type="Proteomes" id="UP000239388">
    <property type="component" value="Unassembled WGS sequence"/>
</dbReference>
<sequence>MSNISPHIAQTRNAAFIHLARKLFMVRTTPDDDSDRKLLADIQEFGWHLVAIQDDEEGPAYVFSVGLYHTLGHPEICIFGLSDVQIMGQIINDIGDRVRAGRSFADGDVSTEILADYSCMFRKVSPSWYREYFGYDRWYYEGDDFPLLQCVWPDKSGYYPWQAEYNSQLLWAQPILDEPSAWPFAGAKNSAVFTTRQVLEENHPILYVAHDEDGDWQFLCGTTNEEADARVVSLKNIVDLFPTLAELADLPIGWYACRDSVDEPWQREPDES</sequence>
<protein>
    <recommendedName>
        <fullName evidence="3">DUF4262 domain-containing protein</fullName>
    </recommendedName>
</protein>
<evidence type="ECO:0008006" key="3">
    <source>
        <dbReference type="Google" id="ProtNLM"/>
    </source>
</evidence>
<evidence type="ECO:0000313" key="1">
    <source>
        <dbReference type="EMBL" id="PQO43430.1"/>
    </source>
</evidence>
<dbReference type="InterPro" id="IPR025358">
    <property type="entry name" value="DUF4262"/>
</dbReference>
<dbReference type="AlphaFoldDB" id="A0A2S8GGK5"/>
<accession>A0A2S8GGK5</accession>
<name>A0A2S8GGK5_9BACT</name>